<evidence type="ECO:0000313" key="9">
    <source>
        <dbReference type="EMBL" id="OHS95791.1"/>
    </source>
</evidence>
<dbReference type="PANTHER" id="PTHR12370">
    <property type="entry name" value="PHOSPHOLIPASE B-RELATED"/>
    <property type="match status" value="1"/>
</dbReference>
<name>A0A1J4JC15_9EUKA</name>
<keyword evidence="10" id="KW-1185">Reference proteome</keyword>
<evidence type="ECO:0000256" key="4">
    <source>
        <dbReference type="ARBA" id="ARBA00022963"/>
    </source>
</evidence>
<keyword evidence="2 7" id="KW-0732">Signal</keyword>
<evidence type="ECO:0000256" key="2">
    <source>
        <dbReference type="ARBA" id="ARBA00022729"/>
    </source>
</evidence>
<reference evidence="9" key="1">
    <citation type="submission" date="2016-10" db="EMBL/GenBank/DDBJ databases">
        <authorList>
            <person name="Benchimol M."/>
            <person name="Almeida L.G."/>
            <person name="Vasconcelos A.T."/>
            <person name="Perreira-Neves A."/>
            <person name="Rosa I.A."/>
            <person name="Tasca T."/>
            <person name="Bogo M.R."/>
            <person name="de Souza W."/>
        </authorList>
    </citation>
    <scope>NUCLEOTIDE SEQUENCE [LARGE SCALE GENOMIC DNA]</scope>
    <source>
        <strain evidence="9">K</strain>
    </source>
</reference>
<feature type="transmembrane region" description="Helical" evidence="8">
    <location>
        <begin position="594"/>
        <end position="620"/>
    </location>
</feature>
<keyword evidence="4 7" id="KW-0442">Lipid degradation</keyword>
<evidence type="ECO:0000256" key="5">
    <source>
        <dbReference type="ARBA" id="ARBA00023098"/>
    </source>
</evidence>
<evidence type="ECO:0000256" key="3">
    <source>
        <dbReference type="ARBA" id="ARBA00022801"/>
    </source>
</evidence>
<evidence type="ECO:0000313" key="10">
    <source>
        <dbReference type="Proteomes" id="UP000179807"/>
    </source>
</evidence>
<feature type="signal peptide" evidence="7">
    <location>
        <begin position="1"/>
        <end position="18"/>
    </location>
</feature>
<dbReference type="EMBL" id="MLAK01001221">
    <property type="protein sequence ID" value="OHS95791.1"/>
    <property type="molecule type" value="Genomic_DNA"/>
</dbReference>
<dbReference type="AlphaFoldDB" id="A0A1J4JC15"/>
<keyword evidence="5 7" id="KW-0443">Lipid metabolism</keyword>
<keyword evidence="6" id="KW-0325">Glycoprotein</keyword>
<keyword evidence="3 7" id="KW-0378">Hydrolase</keyword>
<dbReference type="Proteomes" id="UP000179807">
    <property type="component" value="Unassembled WGS sequence"/>
</dbReference>
<evidence type="ECO:0000256" key="6">
    <source>
        <dbReference type="ARBA" id="ARBA00023180"/>
    </source>
</evidence>
<comment type="similarity">
    <text evidence="1 7">Belongs to the phospholipase B-like family.</text>
</comment>
<keyword evidence="8" id="KW-1133">Transmembrane helix</keyword>
<proteinExistence type="inferred from homology"/>
<dbReference type="GO" id="GO:0005576">
    <property type="term" value="C:extracellular region"/>
    <property type="evidence" value="ECO:0007669"/>
    <property type="project" value="TreeGrafter"/>
</dbReference>
<dbReference type="GeneID" id="94846525"/>
<dbReference type="GO" id="GO:0009395">
    <property type="term" value="P:phospholipid catabolic process"/>
    <property type="evidence" value="ECO:0007669"/>
    <property type="project" value="TreeGrafter"/>
</dbReference>
<keyword evidence="8" id="KW-0812">Transmembrane</keyword>
<dbReference type="RefSeq" id="XP_068348928.1">
    <property type="nucleotide sequence ID" value="XM_068511821.1"/>
</dbReference>
<dbReference type="EC" id="3.1.1.-" evidence="7"/>
<organism evidence="9 10">
    <name type="scientific">Tritrichomonas foetus</name>
    <dbReference type="NCBI Taxonomy" id="1144522"/>
    <lineage>
        <taxon>Eukaryota</taxon>
        <taxon>Metamonada</taxon>
        <taxon>Parabasalia</taxon>
        <taxon>Tritrichomonadida</taxon>
        <taxon>Tritrichomonadidae</taxon>
        <taxon>Tritrichomonas</taxon>
    </lineage>
</organism>
<keyword evidence="8" id="KW-0472">Membrane</keyword>
<dbReference type="Gene3D" id="3.60.60.30">
    <property type="match status" value="1"/>
</dbReference>
<evidence type="ECO:0000256" key="7">
    <source>
        <dbReference type="RuleBase" id="RU364138"/>
    </source>
</evidence>
<dbReference type="Pfam" id="PF04916">
    <property type="entry name" value="Phospholip_B"/>
    <property type="match status" value="1"/>
</dbReference>
<feature type="chain" id="PRO_5011825825" description="Phospholipase B-like" evidence="7">
    <location>
        <begin position="19"/>
        <end position="633"/>
    </location>
</feature>
<dbReference type="PANTHER" id="PTHR12370:SF3">
    <property type="entry name" value="PHOSPHOLIPASE B-LIKE 2-RELATED"/>
    <property type="match status" value="1"/>
</dbReference>
<comment type="function">
    <text evidence="7">Putative phospholipase.</text>
</comment>
<evidence type="ECO:0000256" key="1">
    <source>
        <dbReference type="ARBA" id="ARBA00007835"/>
    </source>
</evidence>
<comment type="caution">
    <text evidence="9">The sequence shown here is derived from an EMBL/GenBank/DDBJ whole genome shotgun (WGS) entry which is preliminary data.</text>
</comment>
<protein>
    <recommendedName>
        <fullName evidence="7">Phospholipase B-like</fullName>
        <ecNumber evidence="7">3.1.1.-</ecNumber>
    </recommendedName>
</protein>
<dbReference type="OrthoDB" id="419508at2759"/>
<dbReference type="InterPro" id="IPR007000">
    <property type="entry name" value="PLipase_B-like"/>
</dbReference>
<dbReference type="VEuPathDB" id="TrichDB:TRFO_38068"/>
<gene>
    <name evidence="9" type="primary">plbB</name>
    <name evidence="9" type="ORF">TRFO_38068</name>
</gene>
<sequence>MLSILFSLALSATNYTISVKLNDNGTVEWVNEFVNSADAWALFTDSYDDVDIGWGQIHIWTNSESPSYNQMYCAGFADTFVTKERVRQAFLLYREAQTGSKTGRWPASWTDWFLRNIQYMRRMTSHPADEYWERTRLILAQFDGMVDGYAAAKLPADVEISELDFWIWQSAGDIDDLETVLAGHAVKDPELTLRCTGLIKIAPNYEDVYFAQDTWSDYRDLHAYLKEYNLNIPEFKSHRVSLSTRTGHIASVDDFWTNDKGLLVLETTMHNWNQTLYDLYVKPESVLTWIRSYHAMFATEGGQEWTEHFIRENSGTYNNEYIVLDTKLFKPGEKPEKDLLWIIEQYPGIYRSKDITEELVNQTFFPSVNTPWFEDLFQIANYSGIQAADPQKAAFWSFYNQSRTKIIFRDAPNIASYQEFQKFMRYNDYLHDPLLQIQYLDQPSKSWSEPAQGILSRYDLRPKEGTPYGAKNHFGGIDSKTARVTEFASNYSWDAILSPENEANPAFDFNDWPEISHDGIRSKWEIKDYMKFQGLDYCAIYGGERNQSRCMEIPGCGFCIYSQECMLGEKSGPSNSLNKKCEDGWSTKTENPSYALPLVVSVTVIVVVFVCIIYASAYYAKIKKSKKVQYQSI</sequence>
<evidence type="ECO:0000256" key="8">
    <source>
        <dbReference type="SAM" id="Phobius"/>
    </source>
</evidence>
<accession>A0A1J4JC15</accession>
<dbReference type="GO" id="GO:0004620">
    <property type="term" value="F:phospholipase activity"/>
    <property type="evidence" value="ECO:0007669"/>
    <property type="project" value="InterPro"/>
</dbReference>